<protein>
    <recommendedName>
        <fullName evidence="3 8">Histidinol-phosphatase</fullName>
        <shortName evidence="8">HolPase</shortName>
        <ecNumber evidence="3 8">3.1.3.15</ecNumber>
    </recommendedName>
</protein>
<dbReference type="Gene3D" id="3.20.20.140">
    <property type="entry name" value="Metal-dependent hydrolases"/>
    <property type="match status" value="1"/>
</dbReference>
<dbReference type="SMART" id="SM00481">
    <property type="entry name" value="POLIIIAc"/>
    <property type="match status" value="1"/>
</dbReference>
<comment type="pathway">
    <text evidence="1 8">Amino-acid biosynthesis; L-histidine biosynthesis; L-histidine from 5-phospho-alpha-D-ribose 1-diphosphate: step 8/9.</text>
</comment>
<evidence type="ECO:0000313" key="10">
    <source>
        <dbReference type="EMBL" id="HJC05682.1"/>
    </source>
</evidence>
<dbReference type="NCBIfam" id="TIGR01856">
    <property type="entry name" value="hisJ_fam"/>
    <property type="match status" value="1"/>
</dbReference>
<dbReference type="GO" id="GO:0004401">
    <property type="term" value="F:histidinol-phosphatase activity"/>
    <property type="evidence" value="ECO:0007669"/>
    <property type="project" value="UniProtKB-UniRule"/>
</dbReference>
<comment type="caution">
    <text evidence="10">The sequence shown here is derived from an EMBL/GenBank/DDBJ whole genome shotgun (WGS) entry which is preliminary data.</text>
</comment>
<evidence type="ECO:0000256" key="4">
    <source>
        <dbReference type="ARBA" id="ARBA00022605"/>
    </source>
</evidence>
<evidence type="ECO:0000256" key="7">
    <source>
        <dbReference type="ARBA" id="ARBA00049158"/>
    </source>
</evidence>
<proteinExistence type="inferred from homology"/>
<dbReference type="EMBL" id="DWWT01000026">
    <property type="protein sequence ID" value="HJC05682.1"/>
    <property type="molecule type" value="Genomic_DNA"/>
</dbReference>
<dbReference type="PANTHER" id="PTHR21039">
    <property type="entry name" value="HISTIDINOL PHOSPHATASE-RELATED"/>
    <property type="match status" value="1"/>
</dbReference>
<sequence>MIYDCHLHTRFSGDSKASVRSQVERAISLGMKEICFTDHHDHDSWFCEDNFELDIPAYLKTLKTYQKKYKDRIRINIGIELGLQDHLTDYFGRFDEVFGQSFDFVIGSSHFVNCMDPYYPSYWEHHGEKEGISSFLKVSLARAKAFYPYFDSYGHLDYVVRYAPHKDFAYSYEAFKEWIDPILQVLIDHGKALECNTGGLKYGLSQPNPSSAILRRYRQMGGELITIGSDAHAPEHLGYGFDACRRLLKECGFRWYAVFHNRRPEMVTL</sequence>
<dbReference type="InterPro" id="IPR016195">
    <property type="entry name" value="Pol/histidinol_Pase-like"/>
</dbReference>
<dbReference type="InterPro" id="IPR004013">
    <property type="entry name" value="PHP_dom"/>
</dbReference>
<dbReference type="Pfam" id="PF02811">
    <property type="entry name" value="PHP"/>
    <property type="match status" value="1"/>
</dbReference>
<dbReference type="EC" id="3.1.3.15" evidence="3 8"/>
<organism evidence="10 11">
    <name type="scientific">Candidatus Enterocloster excrementipullorum</name>
    <dbReference type="NCBI Taxonomy" id="2838559"/>
    <lineage>
        <taxon>Bacteria</taxon>
        <taxon>Bacillati</taxon>
        <taxon>Bacillota</taxon>
        <taxon>Clostridia</taxon>
        <taxon>Lachnospirales</taxon>
        <taxon>Lachnospiraceae</taxon>
        <taxon>Enterocloster</taxon>
    </lineage>
</organism>
<name>A0A9D2MZM6_9FIRM</name>
<evidence type="ECO:0000256" key="5">
    <source>
        <dbReference type="ARBA" id="ARBA00022801"/>
    </source>
</evidence>
<evidence type="ECO:0000256" key="1">
    <source>
        <dbReference type="ARBA" id="ARBA00004970"/>
    </source>
</evidence>
<dbReference type="Proteomes" id="UP000823910">
    <property type="component" value="Unassembled WGS sequence"/>
</dbReference>
<keyword evidence="5 8" id="KW-0378">Hydrolase</keyword>
<evidence type="ECO:0000256" key="3">
    <source>
        <dbReference type="ARBA" id="ARBA00013085"/>
    </source>
</evidence>
<dbReference type="SUPFAM" id="SSF89550">
    <property type="entry name" value="PHP domain-like"/>
    <property type="match status" value="1"/>
</dbReference>
<comment type="catalytic activity">
    <reaction evidence="7 8">
        <text>L-histidinol phosphate + H2O = L-histidinol + phosphate</text>
        <dbReference type="Rhea" id="RHEA:14465"/>
        <dbReference type="ChEBI" id="CHEBI:15377"/>
        <dbReference type="ChEBI" id="CHEBI:43474"/>
        <dbReference type="ChEBI" id="CHEBI:57699"/>
        <dbReference type="ChEBI" id="CHEBI:57980"/>
        <dbReference type="EC" id="3.1.3.15"/>
    </reaction>
</comment>
<evidence type="ECO:0000256" key="6">
    <source>
        <dbReference type="ARBA" id="ARBA00023102"/>
    </source>
</evidence>
<keyword evidence="4 8" id="KW-0028">Amino-acid biosynthesis</keyword>
<evidence type="ECO:0000313" key="11">
    <source>
        <dbReference type="Proteomes" id="UP000823910"/>
    </source>
</evidence>
<reference evidence="10" key="2">
    <citation type="submission" date="2021-04" db="EMBL/GenBank/DDBJ databases">
        <authorList>
            <person name="Gilroy R."/>
        </authorList>
    </citation>
    <scope>NUCLEOTIDE SEQUENCE</scope>
    <source>
        <strain evidence="10">CHK180-15479</strain>
    </source>
</reference>
<comment type="similarity">
    <text evidence="2 8">Belongs to the PHP hydrolase family. HisK subfamily.</text>
</comment>
<dbReference type="AlphaFoldDB" id="A0A9D2MZM6"/>
<dbReference type="InterPro" id="IPR010140">
    <property type="entry name" value="Histidinol_P_phosphatase_HisJ"/>
</dbReference>
<accession>A0A9D2MZM6</accession>
<dbReference type="GO" id="GO:0000105">
    <property type="term" value="P:L-histidine biosynthetic process"/>
    <property type="evidence" value="ECO:0007669"/>
    <property type="project" value="UniProtKB-UniRule"/>
</dbReference>
<evidence type="ECO:0000259" key="9">
    <source>
        <dbReference type="SMART" id="SM00481"/>
    </source>
</evidence>
<gene>
    <name evidence="10" type="ORF">H9704_05950</name>
</gene>
<reference evidence="10" key="1">
    <citation type="journal article" date="2021" name="PeerJ">
        <title>Extensive microbial diversity within the chicken gut microbiome revealed by metagenomics and culture.</title>
        <authorList>
            <person name="Gilroy R."/>
            <person name="Ravi A."/>
            <person name="Getino M."/>
            <person name="Pursley I."/>
            <person name="Horton D.L."/>
            <person name="Alikhan N.F."/>
            <person name="Baker D."/>
            <person name="Gharbi K."/>
            <person name="Hall N."/>
            <person name="Watson M."/>
            <person name="Adriaenssens E.M."/>
            <person name="Foster-Nyarko E."/>
            <person name="Jarju S."/>
            <person name="Secka A."/>
            <person name="Antonio M."/>
            <person name="Oren A."/>
            <person name="Chaudhuri R.R."/>
            <person name="La Ragione R."/>
            <person name="Hildebrand F."/>
            <person name="Pallen M.J."/>
        </authorList>
    </citation>
    <scope>NUCLEOTIDE SEQUENCE</scope>
    <source>
        <strain evidence="10">CHK180-15479</strain>
    </source>
</reference>
<evidence type="ECO:0000256" key="8">
    <source>
        <dbReference type="RuleBase" id="RU366003"/>
    </source>
</evidence>
<dbReference type="GO" id="GO:0005737">
    <property type="term" value="C:cytoplasm"/>
    <property type="evidence" value="ECO:0007669"/>
    <property type="project" value="TreeGrafter"/>
</dbReference>
<dbReference type="PANTHER" id="PTHR21039:SF0">
    <property type="entry name" value="HISTIDINOL-PHOSPHATASE"/>
    <property type="match status" value="1"/>
</dbReference>
<feature type="domain" description="Polymerase/histidinol phosphatase N-terminal" evidence="9">
    <location>
        <begin position="3"/>
        <end position="85"/>
    </location>
</feature>
<dbReference type="InterPro" id="IPR003141">
    <property type="entry name" value="Pol/His_phosphatase_N"/>
</dbReference>
<evidence type="ECO:0000256" key="2">
    <source>
        <dbReference type="ARBA" id="ARBA00009152"/>
    </source>
</evidence>
<keyword evidence="6 8" id="KW-0368">Histidine biosynthesis</keyword>